<dbReference type="InterPro" id="IPR000515">
    <property type="entry name" value="MetI-like"/>
</dbReference>
<keyword evidence="8 10" id="KW-0472">Membrane</keyword>
<feature type="compositionally biased region" description="Pro residues" evidence="12">
    <location>
        <begin position="27"/>
        <end position="37"/>
    </location>
</feature>
<evidence type="ECO:0000256" key="1">
    <source>
        <dbReference type="ARBA" id="ARBA00004141"/>
    </source>
</evidence>
<comment type="function">
    <text evidence="9">Part of the ABC transporter complex CysAWTP (TC 3.A.1.6.1) involved in sulfate/thiosulfate import. Probably responsible for the translocation of the substrate across the membrane.</text>
</comment>
<comment type="caution">
    <text evidence="14">The sequence shown here is derived from an EMBL/GenBank/DDBJ whole genome shotgun (WGS) entry which is preliminary data.</text>
</comment>
<organism evidence="14 15">
    <name type="scientific">Streptomyces coeruleoprunus</name>
    <dbReference type="NCBI Taxonomy" id="285563"/>
    <lineage>
        <taxon>Bacteria</taxon>
        <taxon>Bacillati</taxon>
        <taxon>Actinomycetota</taxon>
        <taxon>Actinomycetes</taxon>
        <taxon>Kitasatosporales</taxon>
        <taxon>Streptomycetaceae</taxon>
        <taxon>Streptomyces</taxon>
    </lineage>
</organism>
<keyword evidence="7" id="KW-0764">Sulfate transport</keyword>
<comment type="similarity">
    <text evidence="11">Belongs to the binding-protein-dependent transport system permease family. CysTW subfamily.</text>
</comment>
<feature type="transmembrane region" description="Helical" evidence="10">
    <location>
        <begin position="89"/>
        <end position="115"/>
    </location>
</feature>
<evidence type="ECO:0000313" key="14">
    <source>
        <dbReference type="EMBL" id="MFC5022878.1"/>
    </source>
</evidence>
<feature type="transmembrane region" description="Helical" evidence="10">
    <location>
        <begin position="127"/>
        <end position="148"/>
    </location>
</feature>
<dbReference type="NCBIfam" id="TIGR01581">
    <property type="entry name" value="Mo_ABC_porter"/>
    <property type="match status" value="1"/>
</dbReference>
<evidence type="ECO:0000313" key="15">
    <source>
        <dbReference type="Proteomes" id="UP001595829"/>
    </source>
</evidence>
<dbReference type="Pfam" id="PF00528">
    <property type="entry name" value="BPD_transp_1"/>
    <property type="match status" value="1"/>
</dbReference>
<evidence type="ECO:0000256" key="7">
    <source>
        <dbReference type="ARBA" id="ARBA00023032"/>
    </source>
</evidence>
<evidence type="ECO:0000256" key="9">
    <source>
        <dbReference type="ARBA" id="ARBA00025323"/>
    </source>
</evidence>
<evidence type="ECO:0000256" key="4">
    <source>
        <dbReference type="ARBA" id="ARBA00022505"/>
    </source>
</evidence>
<dbReference type="RefSeq" id="WP_380839314.1">
    <property type="nucleotide sequence ID" value="NZ_BAABIT010000001.1"/>
</dbReference>
<keyword evidence="5 10" id="KW-0812">Transmembrane</keyword>
<feature type="transmembrane region" description="Helical" evidence="10">
    <location>
        <begin position="47"/>
        <end position="69"/>
    </location>
</feature>
<keyword evidence="15" id="KW-1185">Reference proteome</keyword>
<comment type="function">
    <text evidence="11">Part of the binding-protein-dependent transport system for molybdenum; probably responsible for the translocation of the substrate across the membrane.</text>
</comment>
<evidence type="ECO:0000256" key="5">
    <source>
        <dbReference type="ARBA" id="ARBA00022692"/>
    </source>
</evidence>
<dbReference type="EMBL" id="JBHSJD010000007">
    <property type="protein sequence ID" value="MFC5022878.1"/>
    <property type="molecule type" value="Genomic_DNA"/>
</dbReference>
<evidence type="ECO:0000256" key="10">
    <source>
        <dbReference type="RuleBase" id="RU363032"/>
    </source>
</evidence>
<keyword evidence="6 10" id="KW-1133">Transmembrane helix</keyword>
<dbReference type="InterPro" id="IPR011867">
    <property type="entry name" value="ModB_ABC"/>
</dbReference>
<evidence type="ECO:0000256" key="3">
    <source>
        <dbReference type="ARBA" id="ARBA00022448"/>
    </source>
</evidence>
<dbReference type="Proteomes" id="UP001595829">
    <property type="component" value="Unassembled WGS sequence"/>
</dbReference>
<dbReference type="PROSITE" id="PS50928">
    <property type="entry name" value="ABC_TM1"/>
    <property type="match status" value="1"/>
</dbReference>
<dbReference type="InterPro" id="IPR005667">
    <property type="entry name" value="Sulph_transpt2"/>
</dbReference>
<feature type="domain" description="ABC transmembrane type-1" evidence="13">
    <location>
        <begin position="89"/>
        <end position="290"/>
    </location>
</feature>
<feature type="compositionally biased region" description="Low complexity" evidence="12">
    <location>
        <begin position="8"/>
        <end position="22"/>
    </location>
</feature>
<feature type="transmembrane region" description="Helical" evidence="10">
    <location>
        <begin position="273"/>
        <end position="292"/>
    </location>
</feature>
<comment type="subcellular location">
    <subcellularLocation>
        <location evidence="10">Cell membrane</location>
        <topology evidence="10">Multi-pass membrane protein</topology>
    </subcellularLocation>
    <subcellularLocation>
        <location evidence="1">Membrane</location>
        <topology evidence="1">Multi-pass membrane protein</topology>
    </subcellularLocation>
</comment>
<dbReference type="PANTHER" id="PTHR30406">
    <property type="entry name" value="SULFATE TRANSPORT SYSTEM PERMEASE PROTEIN"/>
    <property type="match status" value="1"/>
</dbReference>
<dbReference type="PANTHER" id="PTHR30406:SF8">
    <property type="entry name" value="SULFATE TRANSPORT SYSTEM PERMEASE PROTEIN CYST"/>
    <property type="match status" value="1"/>
</dbReference>
<dbReference type="SUPFAM" id="SSF161098">
    <property type="entry name" value="MetI-like"/>
    <property type="match status" value="1"/>
</dbReference>
<reference evidence="15" key="1">
    <citation type="journal article" date="2019" name="Int. J. Syst. Evol. Microbiol.">
        <title>The Global Catalogue of Microorganisms (GCM) 10K type strain sequencing project: providing services to taxonomists for standard genome sequencing and annotation.</title>
        <authorList>
            <consortium name="The Broad Institute Genomics Platform"/>
            <consortium name="The Broad Institute Genome Sequencing Center for Infectious Disease"/>
            <person name="Wu L."/>
            <person name="Ma J."/>
        </authorList>
    </citation>
    <scope>NUCLEOTIDE SEQUENCE [LARGE SCALE GENOMIC DNA]</scope>
    <source>
        <strain evidence="15">CGMCC 4.1648</strain>
    </source>
</reference>
<evidence type="ECO:0000256" key="12">
    <source>
        <dbReference type="SAM" id="MobiDB-lite"/>
    </source>
</evidence>
<evidence type="ECO:0000256" key="2">
    <source>
        <dbReference type="ARBA" id="ARBA00011779"/>
    </source>
</evidence>
<name>A0ABV9XE02_9ACTN</name>
<dbReference type="InterPro" id="IPR006469">
    <property type="entry name" value="NifC_ABC_porter"/>
</dbReference>
<feature type="region of interest" description="Disordered" evidence="12">
    <location>
        <begin position="1"/>
        <end position="40"/>
    </location>
</feature>
<keyword evidence="4 11" id="KW-0500">Molybdenum</keyword>
<keyword evidence="11" id="KW-1003">Cell membrane</keyword>
<evidence type="ECO:0000256" key="6">
    <source>
        <dbReference type="ARBA" id="ARBA00022989"/>
    </source>
</evidence>
<feature type="transmembrane region" description="Helical" evidence="10">
    <location>
        <begin position="168"/>
        <end position="193"/>
    </location>
</feature>
<evidence type="ECO:0000256" key="11">
    <source>
        <dbReference type="RuleBase" id="RU365097"/>
    </source>
</evidence>
<dbReference type="CDD" id="cd06261">
    <property type="entry name" value="TM_PBP2"/>
    <property type="match status" value="1"/>
</dbReference>
<accession>A0ABV9XE02</accession>
<keyword evidence="3 10" id="KW-0813">Transport</keyword>
<dbReference type="InterPro" id="IPR035906">
    <property type="entry name" value="MetI-like_sf"/>
</dbReference>
<proteinExistence type="inferred from homology"/>
<dbReference type="Gene3D" id="1.10.3720.10">
    <property type="entry name" value="MetI-like"/>
    <property type="match status" value="1"/>
</dbReference>
<evidence type="ECO:0000256" key="8">
    <source>
        <dbReference type="ARBA" id="ARBA00023136"/>
    </source>
</evidence>
<sequence length="300" mass="31224">MSTDVTAGTSGSSGSSGSSGTGARQAPPVPGTPPPPPKARRSRWLPAAFMVLGGLGISLFAAPLAALLLRVPWAEAAGQLLAPETRDALYVSLVCSLSATVLCLLLGVPVAWILVRTQLPGRSFLRAITTLPVVLPPVVGGVALLLAFGRDGVFGQFLDETFGIRLAFTTYGVILAETFVAMPFLVLTVCGALQSADRRVEDAARTLGAGPWTVFWRVTLPQIRPSLLSGSVLCWARALGEFGATITFAGNLPGSTQTLPLAVYVALERSPEAAIVLSLLLLAVSLSILVGLRRQWAGGL</sequence>
<dbReference type="NCBIfam" id="TIGR02141">
    <property type="entry name" value="modB_ABC"/>
    <property type="match status" value="1"/>
</dbReference>
<evidence type="ECO:0000259" key="13">
    <source>
        <dbReference type="PROSITE" id="PS50928"/>
    </source>
</evidence>
<protein>
    <recommendedName>
        <fullName evidence="11">Molybdenum transport system permease</fullName>
    </recommendedName>
</protein>
<gene>
    <name evidence="14" type="ORF">ACFPM3_12125</name>
</gene>
<comment type="subunit">
    <text evidence="2">The complex is composed of two ATP-binding proteins (CysA), two transmembrane proteins (CysT and CysW) and a solute-binding protein (CysP).</text>
</comment>